<name>A0A8D9BYZ6_9HEMI</name>
<dbReference type="EMBL" id="HBUF01235329">
    <property type="protein sequence ID" value="CAG6674994.1"/>
    <property type="molecule type" value="Transcribed_RNA"/>
</dbReference>
<dbReference type="EMBL" id="HBUF01146542">
    <property type="protein sequence ID" value="CAG6647351.1"/>
    <property type="molecule type" value="Transcribed_RNA"/>
</dbReference>
<dbReference type="AlphaFoldDB" id="A0A8D9BYZ6"/>
<dbReference type="EMBL" id="HBUF01677098">
    <property type="protein sequence ID" value="CAG6791605.1"/>
    <property type="molecule type" value="Transcribed_RNA"/>
</dbReference>
<dbReference type="EMBL" id="HBUF01677100">
    <property type="protein sequence ID" value="CAG6791607.1"/>
    <property type="molecule type" value="Transcribed_RNA"/>
</dbReference>
<dbReference type="EMBL" id="HBUF01359776">
    <property type="protein sequence ID" value="CAG6720040.1"/>
    <property type="molecule type" value="Transcribed_RNA"/>
</dbReference>
<dbReference type="EMBL" id="HBUF01235328">
    <property type="protein sequence ID" value="CAG6674993.1"/>
    <property type="molecule type" value="Transcribed_RNA"/>
</dbReference>
<dbReference type="EMBL" id="HBUF01146543">
    <property type="protein sequence ID" value="CAG6647353.1"/>
    <property type="molecule type" value="Transcribed_RNA"/>
</dbReference>
<organism evidence="1">
    <name type="scientific">Cacopsylla melanoneura</name>
    <dbReference type="NCBI Taxonomy" id="428564"/>
    <lineage>
        <taxon>Eukaryota</taxon>
        <taxon>Metazoa</taxon>
        <taxon>Ecdysozoa</taxon>
        <taxon>Arthropoda</taxon>
        <taxon>Hexapoda</taxon>
        <taxon>Insecta</taxon>
        <taxon>Pterygota</taxon>
        <taxon>Neoptera</taxon>
        <taxon>Paraneoptera</taxon>
        <taxon>Hemiptera</taxon>
        <taxon>Sternorrhyncha</taxon>
        <taxon>Psylloidea</taxon>
        <taxon>Psyllidae</taxon>
        <taxon>Psyllinae</taxon>
        <taxon>Cacopsylla</taxon>
    </lineage>
</organism>
<evidence type="ECO:0000313" key="1">
    <source>
        <dbReference type="EMBL" id="CAG6791605.1"/>
    </source>
</evidence>
<proteinExistence type="predicted"/>
<reference evidence="1" key="1">
    <citation type="submission" date="2021-05" db="EMBL/GenBank/DDBJ databases">
        <authorList>
            <person name="Alioto T."/>
            <person name="Alioto T."/>
            <person name="Gomez Garrido J."/>
        </authorList>
    </citation>
    <scope>NUCLEOTIDE SEQUENCE</scope>
</reference>
<accession>A0A8D9BYZ6</accession>
<dbReference type="EMBL" id="HBUF01235327">
    <property type="protein sequence ID" value="CAG6674992.1"/>
    <property type="molecule type" value="Transcribed_RNA"/>
</dbReference>
<dbReference type="EMBL" id="HBUF01359774">
    <property type="protein sequence ID" value="CAG6720038.1"/>
    <property type="molecule type" value="Transcribed_RNA"/>
</dbReference>
<protein>
    <submittedName>
        <fullName evidence="1">Uncharacterized protein</fullName>
    </submittedName>
</protein>
<dbReference type="EMBL" id="HBUF01677099">
    <property type="protein sequence ID" value="CAG6791606.1"/>
    <property type="molecule type" value="Transcribed_RNA"/>
</dbReference>
<sequence>MCLSRIMFRTVRIRLSTGSPALGSNVTFIAFKFSFMLTSNFTLNSVSSCGLSESNRKEPAVFSRPWTMAPSTPKFSKSSLILSTRAFISTRSASSLPSRLTTSAPFPSI</sequence>